<evidence type="ECO:0000313" key="3">
    <source>
        <dbReference type="Proteomes" id="UP000637628"/>
    </source>
</evidence>
<gene>
    <name evidence="2" type="ORF">Adu01nite_65020</name>
</gene>
<feature type="compositionally biased region" description="Acidic residues" evidence="1">
    <location>
        <begin position="53"/>
        <end position="66"/>
    </location>
</feature>
<feature type="region of interest" description="Disordered" evidence="1">
    <location>
        <begin position="48"/>
        <end position="82"/>
    </location>
</feature>
<keyword evidence="3" id="KW-1185">Reference proteome</keyword>
<sequence>MFELPDPFTLLMLARLVEETAVIVAVGVSLWSRSPSRREAARRVIRALRQGEEDADDAAGPDDPGEPDGPGPRPKPSAPRGS</sequence>
<protein>
    <submittedName>
        <fullName evidence="2">Uncharacterized protein</fullName>
    </submittedName>
</protein>
<dbReference type="EMBL" id="BOML01000052">
    <property type="protein sequence ID" value="GIE05152.1"/>
    <property type="molecule type" value="Genomic_DNA"/>
</dbReference>
<proteinExistence type="predicted"/>
<comment type="caution">
    <text evidence="2">The sequence shown here is derived from an EMBL/GenBank/DDBJ whole genome shotgun (WGS) entry which is preliminary data.</text>
</comment>
<reference evidence="2 3" key="1">
    <citation type="submission" date="2021-01" db="EMBL/GenBank/DDBJ databases">
        <title>Whole genome shotgun sequence of Actinoplanes durhamensis NBRC 14914.</title>
        <authorList>
            <person name="Komaki H."/>
            <person name="Tamura T."/>
        </authorList>
    </citation>
    <scope>NUCLEOTIDE SEQUENCE [LARGE SCALE GENOMIC DNA]</scope>
    <source>
        <strain evidence="2 3">NBRC 14914</strain>
    </source>
</reference>
<organism evidence="2 3">
    <name type="scientific">Paractinoplanes durhamensis</name>
    <dbReference type="NCBI Taxonomy" id="113563"/>
    <lineage>
        <taxon>Bacteria</taxon>
        <taxon>Bacillati</taxon>
        <taxon>Actinomycetota</taxon>
        <taxon>Actinomycetes</taxon>
        <taxon>Micromonosporales</taxon>
        <taxon>Micromonosporaceae</taxon>
        <taxon>Paractinoplanes</taxon>
    </lineage>
</organism>
<accession>A0ABQ3Z5P8</accession>
<name>A0ABQ3Z5P8_9ACTN</name>
<feature type="compositionally biased region" description="Pro residues" evidence="1">
    <location>
        <begin position="67"/>
        <end position="82"/>
    </location>
</feature>
<evidence type="ECO:0000256" key="1">
    <source>
        <dbReference type="SAM" id="MobiDB-lite"/>
    </source>
</evidence>
<evidence type="ECO:0000313" key="2">
    <source>
        <dbReference type="EMBL" id="GIE05152.1"/>
    </source>
</evidence>
<dbReference type="Proteomes" id="UP000637628">
    <property type="component" value="Unassembled WGS sequence"/>
</dbReference>